<feature type="non-terminal residue" evidence="2">
    <location>
        <position position="1"/>
    </location>
</feature>
<dbReference type="AlphaFoldDB" id="A0AA86T2I4"/>
<organism evidence="2 3">
    <name type="scientific">Sphenostylis stenocarpa</name>
    <dbReference type="NCBI Taxonomy" id="92480"/>
    <lineage>
        <taxon>Eukaryota</taxon>
        <taxon>Viridiplantae</taxon>
        <taxon>Streptophyta</taxon>
        <taxon>Embryophyta</taxon>
        <taxon>Tracheophyta</taxon>
        <taxon>Spermatophyta</taxon>
        <taxon>Magnoliopsida</taxon>
        <taxon>eudicotyledons</taxon>
        <taxon>Gunneridae</taxon>
        <taxon>Pentapetalae</taxon>
        <taxon>rosids</taxon>
        <taxon>fabids</taxon>
        <taxon>Fabales</taxon>
        <taxon>Fabaceae</taxon>
        <taxon>Papilionoideae</taxon>
        <taxon>50 kb inversion clade</taxon>
        <taxon>NPAAA clade</taxon>
        <taxon>indigoferoid/millettioid clade</taxon>
        <taxon>Phaseoleae</taxon>
        <taxon>Sphenostylis</taxon>
    </lineage>
</organism>
<gene>
    <name evidence="2" type="ORF">AYBTSS11_LOCUS22413</name>
</gene>
<evidence type="ECO:0000313" key="3">
    <source>
        <dbReference type="Proteomes" id="UP001189624"/>
    </source>
</evidence>
<reference evidence="2" key="1">
    <citation type="submission" date="2023-10" db="EMBL/GenBank/DDBJ databases">
        <authorList>
            <person name="Domelevo Entfellner J.-B."/>
        </authorList>
    </citation>
    <scope>NUCLEOTIDE SEQUENCE</scope>
</reference>
<accession>A0AA86T2I4</accession>
<proteinExistence type="predicted"/>
<evidence type="ECO:0000256" key="1">
    <source>
        <dbReference type="SAM" id="MobiDB-lite"/>
    </source>
</evidence>
<dbReference type="EMBL" id="OY731404">
    <property type="protein sequence ID" value="CAJ1969731.1"/>
    <property type="molecule type" value="Genomic_DNA"/>
</dbReference>
<evidence type="ECO:0000313" key="2">
    <source>
        <dbReference type="EMBL" id="CAJ1969731.1"/>
    </source>
</evidence>
<feature type="region of interest" description="Disordered" evidence="1">
    <location>
        <begin position="1"/>
        <end position="54"/>
    </location>
</feature>
<sequence length="54" mass="6109">DLQMEKVASMGSNNGKTQRRPSTLLEGELKARRGPGRYGDTHRWRAQTVSDLDH</sequence>
<name>A0AA86T2I4_9FABA</name>
<keyword evidence="3" id="KW-1185">Reference proteome</keyword>
<protein>
    <submittedName>
        <fullName evidence="2">Uncharacterized protein</fullName>
    </submittedName>
</protein>
<dbReference type="Proteomes" id="UP001189624">
    <property type="component" value="Chromosome 7"/>
</dbReference>
<dbReference type="Gramene" id="rna-AYBTSS11_LOCUS22413">
    <property type="protein sequence ID" value="CAJ1969731.1"/>
    <property type="gene ID" value="gene-AYBTSS11_LOCUS22413"/>
</dbReference>